<protein>
    <submittedName>
        <fullName evidence="2">Uncharacterized protein LOC136087142</fullName>
    </submittedName>
</protein>
<organism evidence="1 2">
    <name type="scientific">Hydra vulgaris</name>
    <name type="common">Hydra</name>
    <name type="synonym">Hydra attenuata</name>
    <dbReference type="NCBI Taxonomy" id="6087"/>
    <lineage>
        <taxon>Eukaryota</taxon>
        <taxon>Metazoa</taxon>
        <taxon>Cnidaria</taxon>
        <taxon>Hydrozoa</taxon>
        <taxon>Hydroidolina</taxon>
        <taxon>Anthoathecata</taxon>
        <taxon>Aplanulata</taxon>
        <taxon>Hydridae</taxon>
        <taxon>Hydra</taxon>
    </lineage>
</organism>
<dbReference type="InterPro" id="IPR043502">
    <property type="entry name" value="DNA/RNA_pol_sf"/>
</dbReference>
<dbReference type="Proteomes" id="UP001652625">
    <property type="component" value="Chromosome 11"/>
</dbReference>
<keyword evidence="1" id="KW-1185">Reference proteome</keyword>
<proteinExistence type="predicted"/>
<evidence type="ECO:0000313" key="1">
    <source>
        <dbReference type="Proteomes" id="UP001652625"/>
    </source>
</evidence>
<evidence type="ECO:0000313" key="2">
    <source>
        <dbReference type="RefSeq" id="XP_065665720.1"/>
    </source>
</evidence>
<dbReference type="PANTHER" id="PTHR47510:SF3">
    <property type="entry name" value="ENDO_EXONUCLEASE_PHOSPHATASE DOMAIN-CONTAINING PROTEIN"/>
    <property type="match status" value="1"/>
</dbReference>
<accession>A0ABM4CUT9</accession>
<dbReference type="GeneID" id="136087142"/>
<dbReference type="SUPFAM" id="SSF56672">
    <property type="entry name" value="DNA/RNA polymerases"/>
    <property type="match status" value="1"/>
</dbReference>
<dbReference type="RefSeq" id="XP_065665720.1">
    <property type="nucleotide sequence ID" value="XM_065809648.1"/>
</dbReference>
<dbReference type="PANTHER" id="PTHR47510">
    <property type="entry name" value="REVERSE TRANSCRIPTASE DOMAIN-CONTAINING PROTEIN"/>
    <property type="match status" value="1"/>
</dbReference>
<reference evidence="2" key="1">
    <citation type="submission" date="2025-08" db="UniProtKB">
        <authorList>
            <consortium name="RefSeq"/>
        </authorList>
    </citation>
    <scope>IDENTIFICATION</scope>
</reference>
<gene>
    <name evidence="2" type="primary">LOC136087142</name>
</gene>
<name>A0ABM4CUT9_HYDVU</name>
<sequence length="180" mass="20667">MDELEVSSNELRFAFNMLKSNKSSGLDDISTRVVKEIYDIIENPLLIIFILSFNNGIFPELLKLARVVSIFKDGDISKLSDYRSISILPFFSKILERIMHNRLYNYFIKHKLHNNNQYGFRKGQSTEPSEIKLVKEVLNGFESNQYTLGTLGTPISLSSGLALAYLFAFNIKRLARFCIL</sequence>